<organism evidence="2 3">
    <name type="scientific">Blastococcus deserti</name>
    <dbReference type="NCBI Taxonomy" id="2259033"/>
    <lineage>
        <taxon>Bacteria</taxon>
        <taxon>Bacillati</taxon>
        <taxon>Actinomycetota</taxon>
        <taxon>Actinomycetes</taxon>
        <taxon>Geodermatophilales</taxon>
        <taxon>Geodermatophilaceae</taxon>
        <taxon>Blastococcus</taxon>
    </lineage>
</organism>
<reference evidence="3" key="1">
    <citation type="journal article" date="2019" name="Int. J. Syst. Evol. Microbiol.">
        <title>The Global Catalogue of Microorganisms (GCM) 10K type strain sequencing project: providing services to taxonomists for standard genome sequencing and annotation.</title>
        <authorList>
            <consortium name="The Broad Institute Genomics Platform"/>
            <consortium name="The Broad Institute Genome Sequencing Center for Infectious Disease"/>
            <person name="Wu L."/>
            <person name="Ma J."/>
        </authorList>
    </citation>
    <scope>NUCLEOTIDE SEQUENCE [LARGE SCALE GENOMIC DNA]</scope>
    <source>
        <strain evidence="3">JCM 3338</strain>
    </source>
</reference>
<dbReference type="Proteomes" id="UP001597402">
    <property type="component" value="Unassembled WGS sequence"/>
</dbReference>
<sequence>MTTAVGGVDTLPGLAEGVLLDLLTVVTLGVLVMLLWRGARGRWPVAPAALATALWAAPVFSRSISGHVRCARVPGPCSSCRAPLVAAARVVRAAVVLAAGMLTVVLLRRLTYGMFAA</sequence>
<gene>
    <name evidence="2" type="ORF">ACFSHS_16925</name>
</gene>
<comment type="caution">
    <text evidence="2">The sequence shown here is derived from an EMBL/GenBank/DDBJ whole genome shotgun (WGS) entry which is preliminary data.</text>
</comment>
<protein>
    <submittedName>
        <fullName evidence="2">Uncharacterized protein</fullName>
    </submittedName>
</protein>
<keyword evidence="1" id="KW-0812">Transmembrane</keyword>
<dbReference type="EMBL" id="JBHUHP010000016">
    <property type="protein sequence ID" value="MFD2093249.1"/>
    <property type="molecule type" value="Genomic_DNA"/>
</dbReference>
<accession>A0ABW4XE41</accession>
<evidence type="ECO:0000256" key="1">
    <source>
        <dbReference type="SAM" id="Phobius"/>
    </source>
</evidence>
<keyword evidence="1" id="KW-1133">Transmembrane helix</keyword>
<dbReference type="RefSeq" id="WP_376878589.1">
    <property type="nucleotide sequence ID" value="NZ_JBHUHP010000016.1"/>
</dbReference>
<feature type="transmembrane region" description="Helical" evidence="1">
    <location>
        <begin position="18"/>
        <end position="36"/>
    </location>
</feature>
<feature type="transmembrane region" description="Helical" evidence="1">
    <location>
        <begin position="84"/>
        <end position="107"/>
    </location>
</feature>
<evidence type="ECO:0000313" key="2">
    <source>
        <dbReference type="EMBL" id="MFD2093249.1"/>
    </source>
</evidence>
<feature type="transmembrane region" description="Helical" evidence="1">
    <location>
        <begin position="43"/>
        <end position="64"/>
    </location>
</feature>
<keyword evidence="3" id="KW-1185">Reference proteome</keyword>
<name>A0ABW4XE41_9ACTN</name>
<keyword evidence="1" id="KW-0472">Membrane</keyword>
<evidence type="ECO:0000313" key="3">
    <source>
        <dbReference type="Proteomes" id="UP001597402"/>
    </source>
</evidence>
<proteinExistence type="predicted"/>